<dbReference type="OrthoDB" id="5189801at2"/>
<dbReference type="AlphaFoldDB" id="A0A4R7VN40"/>
<protein>
    <submittedName>
        <fullName evidence="1">Uncharacterized protein</fullName>
    </submittedName>
</protein>
<dbReference type="RefSeq" id="WP_133903938.1">
    <property type="nucleotide sequence ID" value="NZ_SOCP01000006.1"/>
</dbReference>
<dbReference type="Proteomes" id="UP000294927">
    <property type="component" value="Unassembled WGS sequence"/>
</dbReference>
<comment type="caution">
    <text evidence="1">The sequence shown here is derived from an EMBL/GenBank/DDBJ whole genome shotgun (WGS) entry which is preliminary data.</text>
</comment>
<name>A0A4R7VN40_9PSEU</name>
<evidence type="ECO:0000313" key="1">
    <source>
        <dbReference type="EMBL" id="TDV50679.1"/>
    </source>
</evidence>
<organism evidence="1 2">
    <name type="scientific">Actinophytocola oryzae</name>
    <dbReference type="NCBI Taxonomy" id="502181"/>
    <lineage>
        <taxon>Bacteria</taxon>
        <taxon>Bacillati</taxon>
        <taxon>Actinomycetota</taxon>
        <taxon>Actinomycetes</taxon>
        <taxon>Pseudonocardiales</taxon>
        <taxon>Pseudonocardiaceae</taxon>
    </lineage>
</organism>
<reference evidence="1 2" key="1">
    <citation type="submission" date="2019-03" db="EMBL/GenBank/DDBJ databases">
        <title>Genomic Encyclopedia of Archaeal and Bacterial Type Strains, Phase II (KMG-II): from individual species to whole genera.</title>
        <authorList>
            <person name="Goeker M."/>
        </authorList>
    </citation>
    <scope>NUCLEOTIDE SEQUENCE [LARGE SCALE GENOMIC DNA]</scope>
    <source>
        <strain evidence="1 2">DSM 45499</strain>
    </source>
</reference>
<dbReference type="EMBL" id="SOCP01000006">
    <property type="protein sequence ID" value="TDV50679.1"/>
    <property type="molecule type" value="Genomic_DNA"/>
</dbReference>
<keyword evidence="2" id="KW-1185">Reference proteome</keyword>
<proteinExistence type="predicted"/>
<sequence>MPHEIPATPGRNDIDPHLKGDEYDRVVVHGTDADLAAVVLRLLRTDRVADVPIGFVPTDRAQSVAARVWGLPEDMVGTALTGGDRPLPLVRDDVGGVLVGLGVLLSVHGTVYCDDAVALRGDAGRVEVTPAADGVEVRVVRGRLRRPTVHTGRAVQFGIDGTVPVCDGQPHPRPVTRWTWYRHTEDLRTIR</sequence>
<gene>
    <name evidence="1" type="ORF">CLV71_10619</name>
</gene>
<accession>A0A4R7VN40</accession>
<evidence type="ECO:0000313" key="2">
    <source>
        <dbReference type="Proteomes" id="UP000294927"/>
    </source>
</evidence>